<keyword evidence="3 4" id="KW-0408">Iron</keyword>
<dbReference type="STRING" id="1492898.SY85_05190"/>
<dbReference type="InterPro" id="IPR009056">
    <property type="entry name" value="Cyt_c-like_dom"/>
</dbReference>
<evidence type="ECO:0000256" key="5">
    <source>
        <dbReference type="SAM" id="Phobius"/>
    </source>
</evidence>
<dbReference type="Proteomes" id="UP000077177">
    <property type="component" value="Chromosome"/>
</dbReference>
<dbReference type="KEGG" id="fla:SY85_05190"/>
<dbReference type="InterPro" id="IPR032858">
    <property type="entry name" value="CcoP_N"/>
</dbReference>
<dbReference type="PROSITE" id="PS51007">
    <property type="entry name" value="CYTC"/>
    <property type="match status" value="1"/>
</dbReference>
<keyword evidence="1 4" id="KW-0349">Heme</keyword>
<dbReference type="Gene3D" id="6.10.280.130">
    <property type="match status" value="1"/>
</dbReference>
<dbReference type="GO" id="GO:0009055">
    <property type="term" value="F:electron transfer activity"/>
    <property type="evidence" value="ECO:0007669"/>
    <property type="project" value="InterPro"/>
</dbReference>
<dbReference type="InterPro" id="IPR050597">
    <property type="entry name" value="Cytochrome_c_Oxidase_Subunit"/>
</dbReference>
<evidence type="ECO:0000256" key="4">
    <source>
        <dbReference type="PROSITE-ProRule" id="PRU00433"/>
    </source>
</evidence>
<gene>
    <name evidence="7" type="ORF">SY85_05190</name>
</gene>
<reference evidence="7 8" key="2">
    <citation type="journal article" date="2016" name="Int. J. Syst. Evol. Microbiol.">
        <title>Flavisolibacter tropicus sp. nov., isolated from tropical soil.</title>
        <authorList>
            <person name="Lee J.J."/>
            <person name="Kang M.S."/>
            <person name="Kim G.S."/>
            <person name="Lee C.S."/>
            <person name="Lim S."/>
            <person name="Lee J."/>
            <person name="Roh S.H."/>
            <person name="Kang H."/>
            <person name="Ha J.M."/>
            <person name="Bae S."/>
            <person name="Jung H.Y."/>
            <person name="Kim M.K."/>
        </authorList>
    </citation>
    <scope>NUCLEOTIDE SEQUENCE [LARGE SCALE GENOMIC DNA]</scope>
    <source>
        <strain evidence="7 8">LCS9</strain>
    </source>
</reference>
<dbReference type="SUPFAM" id="SSF46626">
    <property type="entry name" value="Cytochrome c"/>
    <property type="match status" value="1"/>
</dbReference>
<evidence type="ECO:0000256" key="3">
    <source>
        <dbReference type="ARBA" id="ARBA00023004"/>
    </source>
</evidence>
<name>A0A172U1U5_9BACT</name>
<accession>A0A172U1U5</accession>
<keyword evidence="5" id="KW-0472">Membrane</keyword>
<dbReference type="Gene3D" id="1.10.760.10">
    <property type="entry name" value="Cytochrome c-like domain"/>
    <property type="match status" value="1"/>
</dbReference>
<dbReference type="GO" id="GO:0046872">
    <property type="term" value="F:metal ion binding"/>
    <property type="evidence" value="ECO:0007669"/>
    <property type="project" value="UniProtKB-KW"/>
</dbReference>
<keyword evidence="8" id="KW-1185">Reference proteome</keyword>
<dbReference type="Pfam" id="PF14715">
    <property type="entry name" value="FixP_N"/>
    <property type="match status" value="1"/>
</dbReference>
<sequence>MVAPKGGGNAWVWGLTSMILFMIFLMINVFIRLKKLDESEPEKRLTFKEWWATIDAKFFTKAIPLEKEEEFILDHEYDGIRELDNSLPPWWKYGFYATIVVAFFYLLRFHVWKTGPNPEQEYNTEMRIAAAEIEAYRKSSNDMVDEKTVTMSDAAGIAAGKQIFNKQCFVCHGMNGEGGVGPNLTDDYWLHGGSINDVFKTLKYGVSDKGMPAWEKAFSPSEIKNIASYVKSLKGTKPANAKSPQGELFAENELAKVQVDTATKK</sequence>
<keyword evidence="5" id="KW-0812">Transmembrane</keyword>
<keyword evidence="5" id="KW-1133">Transmembrane helix</keyword>
<dbReference type="PANTHER" id="PTHR33751:SF1">
    <property type="entry name" value="CBB3-TYPE CYTOCHROME C OXIDASE SUBUNIT FIXP"/>
    <property type="match status" value="1"/>
</dbReference>
<feature type="domain" description="Cytochrome c" evidence="6">
    <location>
        <begin position="155"/>
        <end position="234"/>
    </location>
</feature>
<protein>
    <recommendedName>
        <fullName evidence="6">Cytochrome c domain-containing protein</fullName>
    </recommendedName>
</protein>
<feature type="transmembrane region" description="Helical" evidence="5">
    <location>
        <begin position="90"/>
        <end position="107"/>
    </location>
</feature>
<dbReference type="AlphaFoldDB" id="A0A172U1U5"/>
<feature type="transmembrane region" description="Helical" evidence="5">
    <location>
        <begin position="12"/>
        <end position="31"/>
    </location>
</feature>
<dbReference type="PANTHER" id="PTHR33751">
    <property type="entry name" value="CBB3-TYPE CYTOCHROME C OXIDASE SUBUNIT FIXP"/>
    <property type="match status" value="1"/>
</dbReference>
<keyword evidence="2 4" id="KW-0479">Metal-binding</keyword>
<dbReference type="Pfam" id="PF13442">
    <property type="entry name" value="Cytochrome_CBB3"/>
    <property type="match status" value="1"/>
</dbReference>
<organism evidence="7 8">
    <name type="scientific">Flavisolibacter tropicus</name>
    <dbReference type="NCBI Taxonomy" id="1492898"/>
    <lineage>
        <taxon>Bacteria</taxon>
        <taxon>Pseudomonadati</taxon>
        <taxon>Bacteroidota</taxon>
        <taxon>Chitinophagia</taxon>
        <taxon>Chitinophagales</taxon>
        <taxon>Chitinophagaceae</taxon>
        <taxon>Flavisolibacter</taxon>
    </lineage>
</organism>
<dbReference type="InterPro" id="IPR038414">
    <property type="entry name" value="CcoP_N_sf"/>
</dbReference>
<dbReference type="GO" id="GO:0020037">
    <property type="term" value="F:heme binding"/>
    <property type="evidence" value="ECO:0007669"/>
    <property type="project" value="InterPro"/>
</dbReference>
<evidence type="ECO:0000259" key="6">
    <source>
        <dbReference type="PROSITE" id="PS51007"/>
    </source>
</evidence>
<evidence type="ECO:0000256" key="1">
    <source>
        <dbReference type="ARBA" id="ARBA00022617"/>
    </source>
</evidence>
<evidence type="ECO:0000313" key="8">
    <source>
        <dbReference type="Proteomes" id="UP000077177"/>
    </source>
</evidence>
<dbReference type="PATRIC" id="fig|1492898.3.peg.1130"/>
<evidence type="ECO:0000256" key="2">
    <source>
        <dbReference type="ARBA" id="ARBA00022723"/>
    </source>
</evidence>
<evidence type="ECO:0000313" key="7">
    <source>
        <dbReference type="EMBL" id="ANE53329.1"/>
    </source>
</evidence>
<reference evidence="8" key="1">
    <citation type="submission" date="2015-01" db="EMBL/GenBank/DDBJ databases">
        <title>Flavisolibacter sp./LCS9/ whole genome sequencing.</title>
        <authorList>
            <person name="Kim M.K."/>
            <person name="Srinivasan S."/>
            <person name="Lee J.-J."/>
        </authorList>
    </citation>
    <scope>NUCLEOTIDE SEQUENCE [LARGE SCALE GENOMIC DNA]</scope>
    <source>
        <strain evidence="8">LCS9</strain>
    </source>
</reference>
<proteinExistence type="predicted"/>
<dbReference type="InterPro" id="IPR036909">
    <property type="entry name" value="Cyt_c-like_dom_sf"/>
</dbReference>
<dbReference type="EMBL" id="CP011390">
    <property type="protein sequence ID" value="ANE53329.1"/>
    <property type="molecule type" value="Genomic_DNA"/>
</dbReference>